<accession>A0A4Z2E2T9</accession>
<dbReference type="PANTHER" id="PTHR14149">
    <property type="entry name" value="RAS GTPASE-ACTIVATING PROTEIN WITH IQ MOTIF"/>
    <property type="match status" value="1"/>
</dbReference>
<dbReference type="OrthoDB" id="775356at2759"/>
<evidence type="ECO:0000313" key="2">
    <source>
        <dbReference type="EMBL" id="TNN22850.1"/>
    </source>
</evidence>
<feature type="compositionally biased region" description="Basic and acidic residues" evidence="1">
    <location>
        <begin position="159"/>
        <end position="170"/>
    </location>
</feature>
<reference evidence="2 3" key="1">
    <citation type="submission" date="2019-03" db="EMBL/GenBank/DDBJ databases">
        <title>First draft genome of Liparis tanakae, snailfish: a comprehensive survey of snailfish specific genes.</title>
        <authorList>
            <person name="Kim W."/>
            <person name="Song I."/>
            <person name="Jeong J.-H."/>
            <person name="Kim D."/>
            <person name="Kim S."/>
            <person name="Ryu S."/>
            <person name="Song J.Y."/>
            <person name="Lee S.K."/>
        </authorList>
    </citation>
    <scope>NUCLEOTIDE SEQUENCE [LARGE SCALE GENOMIC DNA]</scope>
    <source>
        <tissue evidence="2">Muscle</tissue>
    </source>
</reference>
<dbReference type="GO" id="GO:0005096">
    <property type="term" value="F:GTPase activator activity"/>
    <property type="evidence" value="ECO:0007669"/>
    <property type="project" value="TreeGrafter"/>
</dbReference>
<feature type="compositionally biased region" description="Polar residues" evidence="1">
    <location>
        <begin position="142"/>
        <end position="151"/>
    </location>
</feature>
<evidence type="ECO:0000256" key="1">
    <source>
        <dbReference type="SAM" id="MobiDB-lite"/>
    </source>
</evidence>
<dbReference type="GO" id="GO:0005938">
    <property type="term" value="C:cell cortex"/>
    <property type="evidence" value="ECO:0007669"/>
    <property type="project" value="TreeGrafter"/>
</dbReference>
<dbReference type="GO" id="GO:1903479">
    <property type="term" value="P:mitotic actomyosin contractile ring assembly actin filament organization"/>
    <property type="evidence" value="ECO:0007669"/>
    <property type="project" value="TreeGrafter"/>
</dbReference>
<evidence type="ECO:0000313" key="3">
    <source>
        <dbReference type="Proteomes" id="UP000314294"/>
    </source>
</evidence>
<sequence length="212" mass="23328">MQVYRCRSTGAGLQVQVYRGRSTGAGLQGQVYRGRSTGAGLQGQVYRGRSTGAGLRCMFPVNRKFLLCVCDVPEPEERFNVDEFSELLIVNKPVVYISVSELLNTHQLLLEQQEVLSPDPSDPLRLLLKDLGPVPTLQELMGTTTGPTSLCSVPLGPSVHEDRRHQEPQTRESSSADPESSSKVEVSLTLTNKFDIFNEANDEPDAKGLLLR</sequence>
<dbReference type="GO" id="GO:0051015">
    <property type="term" value="F:actin filament binding"/>
    <property type="evidence" value="ECO:0007669"/>
    <property type="project" value="TreeGrafter"/>
</dbReference>
<comment type="caution">
    <text evidence="2">The sequence shown here is derived from an EMBL/GenBank/DDBJ whole genome shotgun (WGS) entry which is preliminary data.</text>
</comment>
<dbReference type="SUPFAM" id="SSF48350">
    <property type="entry name" value="GTPase activation domain, GAP"/>
    <property type="match status" value="1"/>
</dbReference>
<dbReference type="AlphaFoldDB" id="A0A4Z2E2T9"/>
<proteinExistence type="predicted"/>
<keyword evidence="3" id="KW-1185">Reference proteome</keyword>
<dbReference type="Proteomes" id="UP000314294">
    <property type="component" value="Unassembled WGS sequence"/>
</dbReference>
<name>A0A4Z2E2T9_9TELE</name>
<feature type="region of interest" description="Disordered" evidence="1">
    <location>
        <begin position="142"/>
        <end position="184"/>
    </location>
</feature>
<dbReference type="Gene3D" id="1.10.506.10">
    <property type="entry name" value="GTPase Activation - p120gap, domain 1"/>
    <property type="match status" value="1"/>
</dbReference>
<gene>
    <name evidence="2" type="primary">Iqgap1_1</name>
    <name evidence="2" type="ORF">EYF80_067034</name>
</gene>
<dbReference type="EMBL" id="SRLO01020754">
    <property type="protein sequence ID" value="TNN22850.1"/>
    <property type="molecule type" value="Genomic_DNA"/>
</dbReference>
<dbReference type="PANTHER" id="PTHR14149:SF10">
    <property type="entry name" value="RAS GTPASE-ACTIVATING-LIKE PROTEIN IQGAP3"/>
    <property type="match status" value="1"/>
</dbReference>
<dbReference type="InterPro" id="IPR008936">
    <property type="entry name" value="Rho_GTPase_activation_prot"/>
</dbReference>
<dbReference type="GO" id="GO:0005516">
    <property type="term" value="F:calmodulin binding"/>
    <property type="evidence" value="ECO:0007669"/>
    <property type="project" value="TreeGrafter"/>
</dbReference>
<protein>
    <submittedName>
        <fullName evidence="2">Ras GTPase-activating-like protein IQGAP1</fullName>
    </submittedName>
</protein>
<organism evidence="2 3">
    <name type="scientific">Liparis tanakae</name>
    <name type="common">Tanaka's snailfish</name>
    <dbReference type="NCBI Taxonomy" id="230148"/>
    <lineage>
        <taxon>Eukaryota</taxon>
        <taxon>Metazoa</taxon>
        <taxon>Chordata</taxon>
        <taxon>Craniata</taxon>
        <taxon>Vertebrata</taxon>
        <taxon>Euteleostomi</taxon>
        <taxon>Actinopterygii</taxon>
        <taxon>Neopterygii</taxon>
        <taxon>Teleostei</taxon>
        <taxon>Neoteleostei</taxon>
        <taxon>Acanthomorphata</taxon>
        <taxon>Eupercaria</taxon>
        <taxon>Perciformes</taxon>
        <taxon>Cottioidei</taxon>
        <taxon>Cottales</taxon>
        <taxon>Liparidae</taxon>
        <taxon>Liparis</taxon>
    </lineage>
</organism>